<dbReference type="PANTHER" id="PTHR18934">
    <property type="entry name" value="ATP-DEPENDENT RNA HELICASE"/>
    <property type="match status" value="1"/>
</dbReference>
<dbReference type="Pfam" id="PF00271">
    <property type="entry name" value="Helicase_C"/>
    <property type="match status" value="1"/>
</dbReference>
<evidence type="ECO:0000259" key="8">
    <source>
        <dbReference type="PROSITE" id="PS51192"/>
    </source>
</evidence>
<evidence type="ECO:0000256" key="7">
    <source>
        <dbReference type="ARBA" id="ARBA00047984"/>
    </source>
</evidence>
<dbReference type="InterPro" id="IPR001650">
    <property type="entry name" value="Helicase_C-like"/>
</dbReference>
<dbReference type="InterPro" id="IPR027417">
    <property type="entry name" value="P-loop_NTPase"/>
</dbReference>
<dbReference type="FunFam" id="3.40.50.300:FF:000578">
    <property type="entry name" value="probable ATP-dependent RNA helicase DHX35"/>
    <property type="match status" value="1"/>
</dbReference>
<dbReference type="Gene3D" id="1.20.120.1080">
    <property type="match status" value="1"/>
</dbReference>
<dbReference type="InterPro" id="IPR007502">
    <property type="entry name" value="Helicase-assoc_dom"/>
</dbReference>
<dbReference type="EC" id="3.6.4.13" evidence="2"/>
<dbReference type="AlphaFoldDB" id="A0A8S1J2E6"/>
<reference evidence="10" key="1">
    <citation type="submission" date="2020-12" db="EMBL/GenBank/DDBJ databases">
        <authorList>
            <person name="Iha C."/>
        </authorList>
    </citation>
    <scope>NUCLEOTIDE SEQUENCE</scope>
</reference>
<evidence type="ECO:0000256" key="1">
    <source>
        <dbReference type="ARBA" id="ARBA00008792"/>
    </source>
</evidence>
<evidence type="ECO:0000256" key="3">
    <source>
        <dbReference type="ARBA" id="ARBA00022741"/>
    </source>
</evidence>
<dbReference type="SMART" id="SM00490">
    <property type="entry name" value="HELICc"/>
    <property type="match status" value="1"/>
</dbReference>
<dbReference type="FunFam" id="3.40.50.300:FF:000145">
    <property type="entry name" value="probable ATP-dependent RNA helicase DHX40"/>
    <property type="match status" value="1"/>
</dbReference>
<dbReference type="SUPFAM" id="SSF52540">
    <property type="entry name" value="P-loop containing nucleoside triphosphate hydrolases"/>
    <property type="match status" value="1"/>
</dbReference>
<comment type="catalytic activity">
    <reaction evidence="7">
        <text>ATP + H2O = ADP + phosphate + H(+)</text>
        <dbReference type="Rhea" id="RHEA:13065"/>
        <dbReference type="ChEBI" id="CHEBI:15377"/>
        <dbReference type="ChEBI" id="CHEBI:15378"/>
        <dbReference type="ChEBI" id="CHEBI:30616"/>
        <dbReference type="ChEBI" id="CHEBI:43474"/>
        <dbReference type="ChEBI" id="CHEBI:456216"/>
        <dbReference type="EC" id="3.6.4.13"/>
    </reaction>
</comment>
<evidence type="ECO:0000313" key="11">
    <source>
        <dbReference type="Proteomes" id="UP000708148"/>
    </source>
</evidence>
<dbReference type="InterPro" id="IPR014001">
    <property type="entry name" value="Helicase_ATP-bd"/>
</dbReference>
<dbReference type="GO" id="GO:0016787">
    <property type="term" value="F:hydrolase activity"/>
    <property type="evidence" value="ECO:0007669"/>
    <property type="project" value="UniProtKB-KW"/>
</dbReference>
<comment type="similarity">
    <text evidence="1">Belongs to the DEAD box helicase family. DEAH subfamily.</text>
</comment>
<feature type="domain" description="Helicase C-terminal" evidence="9">
    <location>
        <begin position="259"/>
        <end position="436"/>
    </location>
</feature>
<dbReference type="InterPro" id="IPR002464">
    <property type="entry name" value="DNA/RNA_helicase_DEAH_CS"/>
</dbReference>
<name>A0A8S1J2E6_9CHLO</name>
<dbReference type="Proteomes" id="UP000708148">
    <property type="component" value="Unassembled WGS sequence"/>
</dbReference>
<evidence type="ECO:0000259" key="9">
    <source>
        <dbReference type="PROSITE" id="PS51194"/>
    </source>
</evidence>
<proteinExistence type="inferred from homology"/>
<dbReference type="InterPro" id="IPR048333">
    <property type="entry name" value="HA2_WH"/>
</dbReference>
<dbReference type="Pfam" id="PF04408">
    <property type="entry name" value="WHD_HA2"/>
    <property type="match status" value="1"/>
</dbReference>
<dbReference type="SMART" id="SM00847">
    <property type="entry name" value="HA2"/>
    <property type="match status" value="1"/>
</dbReference>
<evidence type="ECO:0000256" key="4">
    <source>
        <dbReference type="ARBA" id="ARBA00022801"/>
    </source>
</evidence>
<gene>
    <name evidence="10" type="ORF">OSTQU699_LOCUS6727</name>
</gene>
<dbReference type="SMART" id="SM00487">
    <property type="entry name" value="DEXDc"/>
    <property type="match status" value="1"/>
</dbReference>
<dbReference type="PROSITE" id="PS51192">
    <property type="entry name" value="HELICASE_ATP_BIND_1"/>
    <property type="match status" value="1"/>
</dbReference>
<comment type="caution">
    <text evidence="10">The sequence shown here is derived from an EMBL/GenBank/DDBJ whole genome shotgun (WGS) entry which is preliminary data.</text>
</comment>
<dbReference type="PROSITE" id="PS51194">
    <property type="entry name" value="HELICASE_CTER"/>
    <property type="match status" value="1"/>
</dbReference>
<feature type="domain" description="Helicase ATP-binding" evidence="8">
    <location>
        <begin position="57"/>
        <end position="222"/>
    </location>
</feature>
<evidence type="ECO:0000313" key="10">
    <source>
        <dbReference type="EMBL" id="CAD7701368.1"/>
    </source>
</evidence>
<keyword evidence="3" id="KW-0547">Nucleotide-binding</keyword>
<organism evidence="10 11">
    <name type="scientific">Ostreobium quekettii</name>
    <dbReference type="NCBI Taxonomy" id="121088"/>
    <lineage>
        <taxon>Eukaryota</taxon>
        <taxon>Viridiplantae</taxon>
        <taxon>Chlorophyta</taxon>
        <taxon>core chlorophytes</taxon>
        <taxon>Ulvophyceae</taxon>
        <taxon>TCBD clade</taxon>
        <taxon>Bryopsidales</taxon>
        <taxon>Ostreobineae</taxon>
        <taxon>Ostreobiaceae</taxon>
        <taxon>Ostreobium</taxon>
    </lineage>
</organism>
<evidence type="ECO:0000256" key="6">
    <source>
        <dbReference type="ARBA" id="ARBA00022840"/>
    </source>
</evidence>
<keyword evidence="4" id="KW-0378">Hydrolase</keyword>
<keyword evidence="11" id="KW-1185">Reference proteome</keyword>
<dbReference type="PANTHER" id="PTHR18934:SF136">
    <property type="entry name" value="ATP-DEPENDENT RNA HELICASE DHX35-RELATED"/>
    <property type="match status" value="1"/>
</dbReference>
<evidence type="ECO:0000256" key="2">
    <source>
        <dbReference type="ARBA" id="ARBA00012552"/>
    </source>
</evidence>
<keyword evidence="6" id="KW-0067">ATP-binding</keyword>
<dbReference type="GO" id="GO:0005524">
    <property type="term" value="F:ATP binding"/>
    <property type="evidence" value="ECO:0007669"/>
    <property type="project" value="UniProtKB-KW"/>
</dbReference>
<keyword evidence="5" id="KW-0347">Helicase</keyword>
<dbReference type="InterPro" id="IPR011545">
    <property type="entry name" value="DEAD/DEAH_box_helicase_dom"/>
</dbReference>
<evidence type="ECO:0000256" key="5">
    <source>
        <dbReference type="ARBA" id="ARBA00022806"/>
    </source>
</evidence>
<dbReference type="EMBL" id="CAJHUC010001515">
    <property type="protein sequence ID" value="CAD7701368.1"/>
    <property type="molecule type" value="Genomic_DNA"/>
</dbReference>
<dbReference type="PROSITE" id="PS00690">
    <property type="entry name" value="DEAH_ATP_HELICASE"/>
    <property type="match status" value="1"/>
</dbReference>
<accession>A0A8S1J2E6</accession>
<sequence>MAFLKPGALSPAAFGLSFDTDAEENAPPPPHYNKNDRLSIRDQRRALPISALRSELLYSIESHGVTVVVGETGCGKSTQIPQYLVEAGWAEGGRMVGCTQPRRVAAMAVAGRVAEEMGCRLGDEVGYSIRFEDVSTPGVTRIKFMTDGMLLRQMLDDPLLTKYSVIIVDEAHERSLASDVLLGLLKKIQARRQDLRLVIASATLEAERLAQYFDTRTVRVPGQEIWDYKAPVIISVTGRSYPVQVFYNEHPAANYVEAAVETAVEIHKRNEPGDILIFMTGEDECEAAVKLLREEARHLAQARLSLKLQPVALYSGLPGYYQMQALQPPQRGHRKVVVATNIAETSVTIEGVVYVIDSCYMKTRCYNPINGLDSLIVTPISKASAAQRAGRAGRVRPGYCFRLCMEDDFDTLMAASVPEIQRSDLAGVVLQLKALGIENIMRFKFLDAPAAEAVIRSLELLHALGALDEDARLTRPTGLMMSELPLEPTLSKALLAAAEFGCTEEATTIASILSIRSVWTTMRGEIKALERAKKRFSVAEGDLNTYLNVHRAWEQEGRSRQWCEKNFVSHRALLRASDIRGSVAANAMICGVSCPAGVAIVVGDIFVFRRHVCMNASAVRVELCCQRQLVSHLRRIGVPMTSRGKDMEPVQRAFAWGWCMNAVQYQGMDVSAMGHETRVYRLTRAASGGE</sequence>
<dbReference type="OrthoDB" id="10253254at2759"/>
<dbReference type="Pfam" id="PF00270">
    <property type="entry name" value="DEAD"/>
    <property type="match status" value="1"/>
</dbReference>
<dbReference type="GO" id="GO:0003723">
    <property type="term" value="F:RNA binding"/>
    <property type="evidence" value="ECO:0007669"/>
    <property type="project" value="TreeGrafter"/>
</dbReference>
<dbReference type="Gene3D" id="3.40.50.300">
    <property type="entry name" value="P-loop containing nucleotide triphosphate hydrolases"/>
    <property type="match status" value="2"/>
</dbReference>
<protein>
    <recommendedName>
        <fullName evidence="2">RNA helicase</fullName>
        <ecNumber evidence="2">3.6.4.13</ecNumber>
    </recommendedName>
</protein>
<dbReference type="CDD" id="cd18791">
    <property type="entry name" value="SF2_C_RHA"/>
    <property type="match status" value="1"/>
</dbReference>
<dbReference type="GO" id="GO:0003724">
    <property type="term" value="F:RNA helicase activity"/>
    <property type="evidence" value="ECO:0007669"/>
    <property type="project" value="UniProtKB-EC"/>
</dbReference>
<dbReference type="Pfam" id="PF21010">
    <property type="entry name" value="HA2_C"/>
    <property type="match status" value="1"/>
</dbReference>